<dbReference type="FunFam" id="1.10.510.10:FF:001346">
    <property type="entry name" value="Uncharacterized protein"/>
    <property type="match status" value="1"/>
</dbReference>
<sequence>KFSTKSDVWSYGIFMWELFSFGRVPYPRVPLSDVVAKVEKGYRMESPDGCPPEVYQIMRDSWEMNPNARPTFGDIHRRL</sequence>
<dbReference type="STRING" id="45351.A7SI50"/>
<dbReference type="AlphaFoldDB" id="A7SI50"/>
<dbReference type="SMART" id="SM00219">
    <property type="entry name" value="TyrKc"/>
    <property type="match status" value="1"/>
</dbReference>
<gene>
    <name evidence="2" type="ORF">NEMVEDRAFT_v1g29235</name>
</gene>
<name>A7SI50_NEMVE</name>
<dbReference type="eggNOG" id="KOG0197">
    <property type="taxonomic scope" value="Eukaryota"/>
</dbReference>
<evidence type="ECO:0000313" key="2">
    <source>
        <dbReference type="EMBL" id="EDO36618.1"/>
    </source>
</evidence>
<dbReference type="InterPro" id="IPR001245">
    <property type="entry name" value="Ser-Thr/Tyr_kinase_cat_dom"/>
</dbReference>
<dbReference type="InterPro" id="IPR020635">
    <property type="entry name" value="Tyr_kinase_cat_dom"/>
</dbReference>
<dbReference type="EMBL" id="DS469665">
    <property type="protein sequence ID" value="EDO36618.1"/>
    <property type="molecule type" value="Genomic_DNA"/>
</dbReference>
<dbReference type="PhylomeDB" id="A7SI50"/>
<dbReference type="GO" id="GO:0005524">
    <property type="term" value="F:ATP binding"/>
    <property type="evidence" value="ECO:0007669"/>
    <property type="project" value="InterPro"/>
</dbReference>
<dbReference type="KEGG" id="nve:5508071"/>
<dbReference type="SUPFAM" id="SSF56112">
    <property type="entry name" value="Protein kinase-like (PK-like)"/>
    <property type="match status" value="1"/>
</dbReference>
<reference evidence="2 3" key="1">
    <citation type="journal article" date="2007" name="Science">
        <title>Sea anemone genome reveals ancestral eumetazoan gene repertoire and genomic organization.</title>
        <authorList>
            <person name="Putnam N.H."/>
            <person name="Srivastava M."/>
            <person name="Hellsten U."/>
            <person name="Dirks B."/>
            <person name="Chapman J."/>
            <person name="Salamov A."/>
            <person name="Terry A."/>
            <person name="Shapiro H."/>
            <person name="Lindquist E."/>
            <person name="Kapitonov V.V."/>
            <person name="Jurka J."/>
            <person name="Genikhovich G."/>
            <person name="Grigoriev I.V."/>
            <person name="Lucas S.M."/>
            <person name="Steele R.E."/>
            <person name="Finnerty J.R."/>
            <person name="Technau U."/>
            <person name="Martindale M.Q."/>
            <person name="Rokhsar D.S."/>
        </authorList>
    </citation>
    <scope>NUCLEOTIDE SEQUENCE [LARGE SCALE GENOMIC DNA]</scope>
    <source>
        <strain evidence="3">CH2 X CH6</strain>
    </source>
</reference>
<dbReference type="PANTHER" id="PTHR24416">
    <property type="entry name" value="TYROSINE-PROTEIN KINASE RECEPTOR"/>
    <property type="match status" value="1"/>
</dbReference>
<evidence type="ECO:0000259" key="1">
    <source>
        <dbReference type="PROSITE" id="PS50011"/>
    </source>
</evidence>
<dbReference type="Proteomes" id="UP000001593">
    <property type="component" value="Unassembled WGS sequence"/>
</dbReference>
<protein>
    <recommendedName>
        <fullName evidence="1">Protein kinase domain-containing protein</fullName>
    </recommendedName>
</protein>
<dbReference type="HOGENOM" id="CLU_000288_7_26_1"/>
<dbReference type="InterPro" id="IPR000719">
    <property type="entry name" value="Prot_kinase_dom"/>
</dbReference>
<feature type="non-terminal residue" evidence="2">
    <location>
        <position position="1"/>
    </location>
</feature>
<dbReference type="InParanoid" id="A7SI50"/>
<dbReference type="InterPro" id="IPR050122">
    <property type="entry name" value="RTK"/>
</dbReference>
<feature type="non-terminal residue" evidence="2">
    <location>
        <position position="79"/>
    </location>
</feature>
<keyword evidence="3" id="KW-1185">Reference proteome</keyword>
<dbReference type="Gene3D" id="1.10.510.10">
    <property type="entry name" value="Transferase(Phosphotransferase) domain 1"/>
    <property type="match status" value="1"/>
</dbReference>
<dbReference type="PRINTS" id="PR00109">
    <property type="entry name" value="TYRKINASE"/>
</dbReference>
<evidence type="ECO:0000313" key="3">
    <source>
        <dbReference type="Proteomes" id="UP000001593"/>
    </source>
</evidence>
<dbReference type="PANTHER" id="PTHR24416:SF631">
    <property type="entry name" value="SERINE_THREONINE_TYROSINE KINASE 1"/>
    <property type="match status" value="1"/>
</dbReference>
<dbReference type="GO" id="GO:0004713">
    <property type="term" value="F:protein tyrosine kinase activity"/>
    <property type="evidence" value="ECO:0007669"/>
    <property type="project" value="InterPro"/>
</dbReference>
<organism evidence="2 3">
    <name type="scientific">Nematostella vectensis</name>
    <name type="common">Starlet sea anemone</name>
    <dbReference type="NCBI Taxonomy" id="45351"/>
    <lineage>
        <taxon>Eukaryota</taxon>
        <taxon>Metazoa</taxon>
        <taxon>Cnidaria</taxon>
        <taxon>Anthozoa</taxon>
        <taxon>Hexacorallia</taxon>
        <taxon>Actiniaria</taxon>
        <taxon>Edwardsiidae</taxon>
        <taxon>Nematostella</taxon>
    </lineage>
</organism>
<accession>A7SI50</accession>
<dbReference type="InterPro" id="IPR011009">
    <property type="entry name" value="Kinase-like_dom_sf"/>
</dbReference>
<dbReference type="OMA" id="WEINAES"/>
<dbReference type="Pfam" id="PF07714">
    <property type="entry name" value="PK_Tyr_Ser-Thr"/>
    <property type="match status" value="1"/>
</dbReference>
<dbReference type="PROSITE" id="PS50011">
    <property type="entry name" value="PROTEIN_KINASE_DOM"/>
    <property type="match status" value="1"/>
</dbReference>
<proteinExistence type="predicted"/>
<feature type="domain" description="Protein kinase" evidence="1">
    <location>
        <begin position="1"/>
        <end position="79"/>
    </location>
</feature>